<dbReference type="RefSeq" id="WP_007279442.1">
    <property type="nucleotide sequence ID" value="NZ_ABCK01000014.1"/>
</dbReference>
<dbReference type="PANTHER" id="PTHR11839">
    <property type="entry name" value="UDP/ADP-SUGAR PYROPHOSPHATASE"/>
    <property type="match status" value="1"/>
</dbReference>
<name>A6DNK4_9BACT</name>
<dbReference type="Pfam" id="PF00293">
    <property type="entry name" value="NUDIX"/>
    <property type="match status" value="1"/>
</dbReference>
<evidence type="ECO:0000256" key="1">
    <source>
        <dbReference type="ARBA" id="ARBA00000847"/>
    </source>
</evidence>
<organism evidence="9 10">
    <name type="scientific">Lentisphaera araneosa HTCC2155</name>
    <dbReference type="NCBI Taxonomy" id="313628"/>
    <lineage>
        <taxon>Bacteria</taxon>
        <taxon>Pseudomonadati</taxon>
        <taxon>Lentisphaerota</taxon>
        <taxon>Lentisphaeria</taxon>
        <taxon>Lentisphaerales</taxon>
        <taxon>Lentisphaeraceae</taxon>
        <taxon>Lentisphaera</taxon>
    </lineage>
</organism>
<dbReference type="GO" id="GO:0005829">
    <property type="term" value="C:cytosol"/>
    <property type="evidence" value="ECO:0007669"/>
    <property type="project" value="TreeGrafter"/>
</dbReference>
<dbReference type="GO" id="GO:0019693">
    <property type="term" value="P:ribose phosphate metabolic process"/>
    <property type="evidence" value="ECO:0007669"/>
    <property type="project" value="TreeGrafter"/>
</dbReference>
<dbReference type="PROSITE" id="PS51462">
    <property type="entry name" value="NUDIX"/>
    <property type="match status" value="1"/>
</dbReference>
<comment type="similarity">
    <text evidence="3">Belongs to the Nudix hydrolase family. NudK subfamily.</text>
</comment>
<dbReference type="InterPro" id="IPR000086">
    <property type="entry name" value="NUDIX_hydrolase_dom"/>
</dbReference>
<comment type="caution">
    <text evidence="9">The sequence shown here is derived from an EMBL/GenBank/DDBJ whole genome shotgun (WGS) entry which is preliminary data.</text>
</comment>
<comment type="catalytic activity">
    <reaction evidence="1">
        <text>GDP-alpha-D-mannose + H2O = alpha-D-mannose 1-phosphate + GMP + 2 H(+)</text>
        <dbReference type="Rhea" id="RHEA:27978"/>
        <dbReference type="ChEBI" id="CHEBI:15377"/>
        <dbReference type="ChEBI" id="CHEBI:15378"/>
        <dbReference type="ChEBI" id="CHEBI:57527"/>
        <dbReference type="ChEBI" id="CHEBI:58115"/>
        <dbReference type="ChEBI" id="CHEBI:58409"/>
    </reaction>
</comment>
<evidence type="ECO:0000256" key="5">
    <source>
        <dbReference type="ARBA" id="ARBA00022801"/>
    </source>
</evidence>
<dbReference type="OrthoDB" id="9806150at2"/>
<dbReference type="CDD" id="cd03424">
    <property type="entry name" value="NUDIX_ADPRase_Nudt5_UGPPase_Nudt14"/>
    <property type="match status" value="1"/>
</dbReference>
<evidence type="ECO:0000256" key="2">
    <source>
        <dbReference type="ARBA" id="ARBA00001946"/>
    </source>
</evidence>
<dbReference type="Gene3D" id="3.90.79.10">
    <property type="entry name" value="Nucleoside Triphosphate Pyrophosphohydrolase"/>
    <property type="match status" value="1"/>
</dbReference>
<dbReference type="SUPFAM" id="SSF55811">
    <property type="entry name" value="Nudix"/>
    <property type="match status" value="1"/>
</dbReference>
<dbReference type="GO" id="GO:0016787">
    <property type="term" value="F:hydrolase activity"/>
    <property type="evidence" value="ECO:0007669"/>
    <property type="project" value="UniProtKB-KW"/>
</dbReference>
<dbReference type="GO" id="GO:0006753">
    <property type="term" value="P:nucleoside phosphate metabolic process"/>
    <property type="evidence" value="ECO:0007669"/>
    <property type="project" value="TreeGrafter"/>
</dbReference>
<proteinExistence type="inferred from homology"/>
<comment type="cofactor">
    <cofactor evidence="2">
        <name>Mg(2+)</name>
        <dbReference type="ChEBI" id="CHEBI:18420"/>
    </cofactor>
</comment>
<keyword evidence="10" id="KW-1185">Reference proteome</keyword>
<keyword evidence="5 9" id="KW-0378">Hydrolase</keyword>
<evidence type="ECO:0000259" key="8">
    <source>
        <dbReference type="PROSITE" id="PS51462"/>
    </source>
</evidence>
<feature type="domain" description="Nudix hydrolase" evidence="8">
    <location>
        <begin position="40"/>
        <end position="174"/>
    </location>
</feature>
<evidence type="ECO:0000256" key="6">
    <source>
        <dbReference type="ARBA" id="ARBA00032162"/>
    </source>
</evidence>
<dbReference type="PANTHER" id="PTHR11839:SF18">
    <property type="entry name" value="NUDIX HYDROLASE DOMAIN-CONTAINING PROTEIN"/>
    <property type="match status" value="1"/>
</dbReference>
<sequence>MQKWEQKSSDLVFEAGFMKLQKNNCVNPRNGHEGDYYVFHFPNWVTIVPFTKEGNVVMIRQYRHGSQEYELELPGGAIEKGEDVLVAGIRELQEETGGVCTDFHLAGKVRPNPSMQDNWCYTIIAKDVELSAERNLDPGEDIEVLEMTPQEVKAAIFSGELNNTMMISSLYFAGV</sequence>
<protein>
    <recommendedName>
        <fullName evidence="4">GDP-mannose pyrophosphatase</fullName>
    </recommendedName>
    <alternativeName>
        <fullName evidence="6">GDP-mannose hydrolase</fullName>
    </alternativeName>
    <alternativeName>
        <fullName evidence="7">GDPMK</fullName>
    </alternativeName>
</protein>
<evidence type="ECO:0000256" key="3">
    <source>
        <dbReference type="ARBA" id="ARBA00007275"/>
    </source>
</evidence>
<evidence type="ECO:0000256" key="7">
    <source>
        <dbReference type="ARBA" id="ARBA00032272"/>
    </source>
</evidence>
<gene>
    <name evidence="9" type="ORF">LNTAR_18490</name>
</gene>
<reference evidence="9 10" key="1">
    <citation type="journal article" date="2010" name="J. Bacteriol.">
        <title>Genome sequence of Lentisphaera araneosa HTCC2155T, the type species of the order Lentisphaerales in the phylum Lentisphaerae.</title>
        <authorList>
            <person name="Thrash J.C."/>
            <person name="Cho J.C."/>
            <person name="Vergin K.L."/>
            <person name="Morris R.M."/>
            <person name="Giovannoni S.J."/>
        </authorList>
    </citation>
    <scope>NUCLEOTIDE SEQUENCE [LARGE SCALE GENOMIC DNA]</scope>
    <source>
        <strain evidence="9 10">HTCC2155</strain>
    </source>
</reference>
<dbReference type="AlphaFoldDB" id="A6DNK4"/>
<dbReference type="EMBL" id="ABCK01000014">
    <property type="protein sequence ID" value="EDM26663.1"/>
    <property type="molecule type" value="Genomic_DNA"/>
</dbReference>
<dbReference type="STRING" id="313628.LNTAR_18490"/>
<accession>A6DNK4</accession>
<dbReference type="InterPro" id="IPR015797">
    <property type="entry name" value="NUDIX_hydrolase-like_dom_sf"/>
</dbReference>
<evidence type="ECO:0000256" key="4">
    <source>
        <dbReference type="ARBA" id="ARBA00016377"/>
    </source>
</evidence>
<dbReference type="eggNOG" id="COG0494">
    <property type="taxonomic scope" value="Bacteria"/>
</dbReference>
<dbReference type="Proteomes" id="UP000004947">
    <property type="component" value="Unassembled WGS sequence"/>
</dbReference>
<evidence type="ECO:0000313" key="10">
    <source>
        <dbReference type="Proteomes" id="UP000004947"/>
    </source>
</evidence>
<evidence type="ECO:0000313" key="9">
    <source>
        <dbReference type="EMBL" id="EDM26663.1"/>
    </source>
</evidence>